<dbReference type="GO" id="GO:0016020">
    <property type="term" value="C:membrane"/>
    <property type="evidence" value="ECO:0007669"/>
    <property type="project" value="UniProtKB-SubCell"/>
</dbReference>
<keyword evidence="2 7" id="KW-0812">Transmembrane</keyword>
<dbReference type="InterPro" id="IPR049326">
    <property type="entry name" value="Rhodopsin_dom_fungi"/>
</dbReference>
<evidence type="ECO:0000313" key="10">
    <source>
        <dbReference type="Proteomes" id="UP000249056"/>
    </source>
</evidence>
<keyword evidence="4 7" id="KW-0472">Membrane</keyword>
<reference evidence="9 10" key="1">
    <citation type="submission" date="2018-06" db="EMBL/GenBank/DDBJ databases">
        <title>Genome Sequence of the Brown Rot Fungal Pathogen Monilinia fructigena.</title>
        <authorList>
            <person name="Landi L."/>
            <person name="De Miccolis Angelini R.M."/>
            <person name="Pollastro S."/>
            <person name="Abate D."/>
            <person name="Faretra F."/>
            <person name="Romanazzi G."/>
        </authorList>
    </citation>
    <scope>NUCLEOTIDE SEQUENCE [LARGE SCALE GENOMIC DNA]</scope>
    <source>
        <strain evidence="9 10">Mfrg269</strain>
    </source>
</reference>
<feature type="compositionally biased region" description="Polar residues" evidence="6">
    <location>
        <begin position="316"/>
        <end position="330"/>
    </location>
</feature>
<dbReference type="EMBL" id="QKRW01000012">
    <property type="protein sequence ID" value="RAL64938.1"/>
    <property type="molecule type" value="Genomic_DNA"/>
</dbReference>
<feature type="transmembrane region" description="Helical" evidence="7">
    <location>
        <begin position="68"/>
        <end position="99"/>
    </location>
</feature>
<feature type="transmembrane region" description="Helical" evidence="7">
    <location>
        <begin position="200"/>
        <end position="218"/>
    </location>
</feature>
<feature type="transmembrane region" description="Helical" evidence="7">
    <location>
        <begin position="119"/>
        <end position="143"/>
    </location>
</feature>
<feature type="domain" description="Rhodopsin" evidence="8">
    <location>
        <begin position="112"/>
        <end position="245"/>
    </location>
</feature>
<evidence type="ECO:0000256" key="3">
    <source>
        <dbReference type="ARBA" id="ARBA00022989"/>
    </source>
</evidence>
<dbReference type="AlphaFoldDB" id="A0A395IYQ2"/>
<evidence type="ECO:0000256" key="6">
    <source>
        <dbReference type="SAM" id="MobiDB-lite"/>
    </source>
</evidence>
<dbReference type="Pfam" id="PF20684">
    <property type="entry name" value="Fung_rhodopsin"/>
    <property type="match status" value="1"/>
</dbReference>
<dbReference type="PANTHER" id="PTHR33048">
    <property type="entry name" value="PTH11-LIKE INTEGRAL MEMBRANE PROTEIN (AFU_ORTHOLOGUE AFUA_5G11245)"/>
    <property type="match status" value="1"/>
</dbReference>
<accession>A0A395IYQ2</accession>
<name>A0A395IYQ2_9HELO</name>
<dbReference type="PANTHER" id="PTHR33048:SF47">
    <property type="entry name" value="INTEGRAL MEMBRANE PROTEIN-RELATED"/>
    <property type="match status" value="1"/>
</dbReference>
<keyword evidence="10" id="KW-1185">Reference proteome</keyword>
<sequence>MAFNHQSARALSPLLGAPPGTVPNYINPVTRGNEIVVTSIVLTSLAFVFVVTRVLLRLFVKKSFGWDDVFCVCALMFAIARTVIGCIMVDVYGIGRHIWDFIPRISWLRTMMFYVVQKFRYFCYAMMSSTIIYCLTFFFLIAFDCKDEHYTWHFSVTASCIEITTLNIANGALNLATDVVIMIMPLPLIWNLQLQKAQKWGLLAVFSTGIFVCASTLVREIIIVKTDKEVDQSWATVGEITWMKVALLLLPNQCQLTNYCRTVELNVAIICISLPMLSPVYTRIIATKLNMTSLRNLFSLSGRSLSALDSNKSKYPDNSNKDTNPYNDSINLVEMPSKQHNSKHSIRSIEESSQSGPHGHSMLREDV</sequence>
<dbReference type="InterPro" id="IPR052337">
    <property type="entry name" value="SAT4-like"/>
</dbReference>
<comment type="subcellular location">
    <subcellularLocation>
        <location evidence="1">Membrane</location>
        <topology evidence="1">Multi-pass membrane protein</topology>
    </subcellularLocation>
</comment>
<comment type="similarity">
    <text evidence="5">Belongs to the SAT4 family.</text>
</comment>
<evidence type="ECO:0000256" key="4">
    <source>
        <dbReference type="ARBA" id="ARBA00023136"/>
    </source>
</evidence>
<feature type="transmembrane region" description="Helical" evidence="7">
    <location>
        <begin position="175"/>
        <end position="193"/>
    </location>
</feature>
<feature type="transmembrane region" description="Helical" evidence="7">
    <location>
        <begin position="35"/>
        <end position="56"/>
    </location>
</feature>
<organism evidence="9 10">
    <name type="scientific">Monilinia fructigena</name>
    <dbReference type="NCBI Taxonomy" id="38457"/>
    <lineage>
        <taxon>Eukaryota</taxon>
        <taxon>Fungi</taxon>
        <taxon>Dikarya</taxon>
        <taxon>Ascomycota</taxon>
        <taxon>Pezizomycotina</taxon>
        <taxon>Leotiomycetes</taxon>
        <taxon>Helotiales</taxon>
        <taxon>Sclerotiniaceae</taxon>
        <taxon>Monilinia</taxon>
    </lineage>
</organism>
<evidence type="ECO:0000256" key="2">
    <source>
        <dbReference type="ARBA" id="ARBA00022692"/>
    </source>
</evidence>
<evidence type="ECO:0000256" key="7">
    <source>
        <dbReference type="SAM" id="Phobius"/>
    </source>
</evidence>
<gene>
    <name evidence="9" type="ORF">DID88_001529</name>
</gene>
<evidence type="ECO:0000256" key="1">
    <source>
        <dbReference type="ARBA" id="ARBA00004141"/>
    </source>
</evidence>
<evidence type="ECO:0000256" key="5">
    <source>
        <dbReference type="ARBA" id="ARBA00038359"/>
    </source>
</evidence>
<dbReference type="OrthoDB" id="444631at2759"/>
<proteinExistence type="inferred from homology"/>
<keyword evidence="3 7" id="KW-1133">Transmembrane helix</keyword>
<evidence type="ECO:0000259" key="8">
    <source>
        <dbReference type="Pfam" id="PF20684"/>
    </source>
</evidence>
<feature type="region of interest" description="Disordered" evidence="6">
    <location>
        <begin position="311"/>
        <end position="367"/>
    </location>
</feature>
<dbReference type="Proteomes" id="UP000249056">
    <property type="component" value="Unassembled WGS sequence"/>
</dbReference>
<evidence type="ECO:0000313" key="9">
    <source>
        <dbReference type="EMBL" id="RAL64938.1"/>
    </source>
</evidence>
<protein>
    <recommendedName>
        <fullName evidence="8">Rhodopsin domain-containing protein</fullName>
    </recommendedName>
</protein>
<comment type="caution">
    <text evidence="9">The sequence shown here is derived from an EMBL/GenBank/DDBJ whole genome shotgun (WGS) entry which is preliminary data.</text>
</comment>